<evidence type="ECO:0000313" key="1">
    <source>
        <dbReference type="EMBL" id="AXK45951.1"/>
    </source>
</evidence>
<keyword evidence="3" id="KW-1185">Reference proteome</keyword>
<reference evidence="2 4" key="2">
    <citation type="submission" date="2018-08" db="EMBL/GenBank/DDBJ databases">
        <title>Brachybacterium saurashtrense DSM 23186.</title>
        <authorList>
            <person name="Li Y."/>
        </authorList>
    </citation>
    <scope>NUCLEOTIDE SEQUENCE [LARGE SCALE GENOMIC DNA]</scope>
    <source>
        <strain evidence="2 4">DSM 23186</strain>
    </source>
</reference>
<dbReference type="KEGG" id="bsau:DWV08_10260"/>
<gene>
    <name evidence="1" type="ORF">DWV08_10260</name>
    <name evidence="2" type="ORF">DXU92_02010</name>
</gene>
<reference evidence="1 3" key="1">
    <citation type="submission" date="2018-07" db="EMBL/GenBank/DDBJ databases">
        <title>Brachybacterium saurashtrense DSM 23186 genome sequence.</title>
        <authorList>
            <person name="Guo L."/>
        </authorList>
    </citation>
    <scope>NUCLEOTIDE SEQUENCE [LARGE SCALE GENOMIC DNA]</scope>
    <source>
        <strain evidence="1 3">DSM 23186</strain>
    </source>
</reference>
<dbReference type="SUPFAM" id="SSF88723">
    <property type="entry name" value="PIN domain-like"/>
    <property type="match status" value="1"/>
</dbReference>
<dbReference type="InterPro" id="IPR029060">
    <property type="entry name" value="PIN-like_dom_sf"/>
</dbReference>
<evidence type="ECO:0000313" key="4">
    <source>
        <dbReference type="Proteomes" id="UP000282185"/>
    </source>
</evidence>
<accession>A0A345YPU9</accession>
<protein>
    <recommendedName>
        <fullName evidence="5">PIN domain-containing protein</fullName>
    </recommendedName>
</protein>
<evidence type="ECO:0008006" key="5">
    <source>
        <dbReference type="Google" id="ProtNLM"/>
    </source>
</evidence>
<dbReference type="EMBL" id="QSWH01000002">
    <property type="protein sequence ID" value="RRR23689.1"/>
    <property type="molecule type" value="Genomic_DNA"/>
</dbReference>
<sequence>MNGFGQRYVIDTNALSQLGKARRASSFFLQHAVIPEEVMHEAVGLPDIASLRDNVHPTTTRVLYWLAEVLSTVPDDDTRLIDLYANLGSADPLVVACALEGQEYDSQFLLAPEWIIVTGDEAVRAKAEEFGLRVLSNSQFATLVDESGHEQDVHDDGTIKRLE</sequence>
<dbReference type="AlphaFoldDB" id="A0A345YPU9"/>
<name>A0A345YPU9_9MICO</name>
<evidence type="ECO:0000313" key="3">
    <source>
        <dbReference type="Proteomes" id="UP000254236"/>
    </source>
</evidence>
<proteinExistence type="predicted"/>
<evidence type="ECO:0000313" key="2">
    <source>
        <dbReference type="EMBL" id="RRR23689.1"/>
    </source>
</evidence>
<organism evidence="2 4">
    <name type="scientific">Brachybacterium saurashtrense</name>
    <dbReference type="NCBI Taxonomy" id="556288"/>
    <lineage>
        <taxon>Bacteria</taxon>
        <taxon>Bacillati</taxon>
        <taxon>Actinomycetota</taxon>
        <taxon>Actinomycetes</taxon>
        <taxon>Micrococcales</taxon>
        <taxon>Dermabacteraceae</taxon>
        <taxon>Brachybacterium</taxon>
    </lineage>
</organism>
<dbReference type="EMBL" id="CP031356">
    <property type="protein sequence ID" value="AXK45951.1"/>
    <property type="molecule type" value="Genomic_DNA"/>
</dbReference>
<dbReference type="Proteomes" id="UP000282185">
    <property type="component" value="Unassembled WGS sequence"/>
</dbReference>
<dbReference type="OrthoDB" id="4774688at2"/>
<dbReference type="Proteomes" id="UP000254236">
    <property type="component" value="Chromosome"/>
</dbReference>